<dbReference type="STRING" id="1592317.DPF_0588"/>
<protein>
    <recommendedName>
        <fullName evidence="12">Riboflavin biosynthesis protein RibD</fullName>
    </recommendedName>
    <domain>
        <recommendedName>
            <fullName evidence="12">Diaminohydroxyphosphoribosylaminopyrimidine deaminase</fullName>
            <shortName evidence="12">DRAP deaminase</shortName>
            <ecNumber evidence="12">3.5.4.26</ecNumber>
        </recommendedName>
        <alternativeName>
            <fullName evidence="12">Riboflavin-specific deaminase</fullName>
        </alternativeName>
    </domain>
    <domain>
        <recommendedName>
            <fullName evidence="12">5-amino-6-(5-phosphoribosylamino)uracil reductase</fullName>
            <ecNumber evidence="12">1.1.1.193</ecNumber>
        </recommendedName>
        <alternativeName>
            <fullName evidence="12">HTP reductase</fullName>
        </alternativeName>
    </domain>
</protein>
<evidence type="ECO:0000256" key="12">
    <source>
        <dbReference type="PIRNR" id="PIRNR006769"/>
    </source>
</evidence>
<evidence type="ECO:0000256" key="14">
    <source>
        <dbReference type="PIRSR" id="PIRSR006769-2"/>
    </source>
</evidence>
<dbReference type="PIRSF" id="PIRSF006769">
    <property type="entry name" value="RibD"/>
    <property type="match status" value="1"/>
</dbReference>
<evidence type="ECO:0000313" key="17">
    <source>
        <dbReference type="EMBL" id="GAU07889.1"/>
    </source>
</evidence>
<evidence type="ECO:0000256" key="8">
    <source>
        <dbReference type="ARBA" id="ARBA00022833"/>
    </source>
</evidence>
<dbReference type="GO" id="GO:0008835">
    <property type="term" value="F:diaminohydroxyphosphoribosylaminopyrimidine deaminase activity"/>
    <property type="evidence" value="ECO:0007669"/>
    <property type="project" value="UniProtKB-EC"/>
</dbReference>
<feature type="active site" description="Proton donor" evidence="13">
    <location>
        <position position="57"/>
    </location>
</feature>
<dbReference type="Pfam" id="PF01872">
    <property type="entry name" value="RibD_C"/>
    <property type="match status" value="1"/>
</dbReference>
<feature type="binding site" evidence="14">
    <location>
        <position position="212"/>
    </location>
    <ligand>
        <name>substrate</name>
    </ligand>
</feature>
<feature type="binding site" evidence="14">
    <location>
        <position position="178"/>
    </location>
    <ligand>
        <name>NADP(+)</name>
        <dbReference type="ChEBI" id="CHEBI:58349"/>
    </ligand>
</feature>
<dbReference type="NCBIfam" id="TIGR00326">
    <property type="entry name" value="eubact_ribD"/>
    <property type="match status" value="1"/>
</dbReference>
<feature type="binding site" evidence="15">
    <location>
        <position position="55"/>
    </location>
    <ligand>
        <name>Zn(2+)</name>
        <dbReference type="ChEBI" id="CHEBI:29105"/>
        <note>catalytic</note>
    </ligand>
</feature>
<feature type="binding site" evidence="14">
    <location>
        <position position="162"/>
    </location>
    <ligand>
        <name>NADP(+)</name>
        <dbReference type="ChEBI" id="CHEBI:58349"/>
    </ligand>
</feature>
<feature type="binding site" evidence="14">
    <location>
        <position position="204"/>
    </location>
    <ligand>
        <name>NADP(+)</name>
        <dbReference type="ChEBI" id="CHEBI:58349"/>
    </ligand>
</feature>
<evidence type="ECO:0000256" key="4">
    <source>
        <dbReference type="ARBA" id="ARBA00005259"/>
    </source>
</evidence>
<keyword evidence="8 12" id="KW-0862">Zinc</keyword>
<feature type="domain" description="CMP/dCMP-type deaminase" evidence="16">
    <location>
        <begin position="6"/>
        <end position="130"/>
    </location>
</feature>
<dbReference type="EC" id="1.1.1.193" evidence="12"/>
<comment type="pathway">
    <text evidence="3 12">Cofactor biosynthesis; riboflavin biosynthesis; 5-amino-6-(D-ribitylamino)uracil from GTP: step 3/4.</text>
</comment>
<keyword evidence="9 12" id="KW-0521">NADP</keyword>
<proteinExistence type="inferred from homology"/>
<evidence type="ECO:0000256" key="2">
    <source>
        <dbReference type="ARBA" id="ARBA00004882"/>
    </source>
</evidence>
<keyword evidence="6 12" id="KW-0686">Riboflavin biosynthesis</keyword>
<evidence type="ECO:0000256" key="7">
    <source>
        <dbReference type="ARBA" id="ARBA00022723"/>
    </source>
</evidence>
<dbReference type="NCBIfam" id="TIGR00227">
    <property type="entry name" value="ribD_Cterm"/>
    <property type="match status" value="1"/>
</dbReference>
<dbReference type="AlphaFoldDB" id="A0A194AGI4"/>
<comment type="pathway">
    <text evidence="2 12">Cofactor biosynthesis; riboflavin biosynthesis; 5-amino-6-(D-ribitylamino)uracil from GTP: step 2/4.</text>
</comment>
<dbReference type="PROSITE" id="PS51747">
    <property type="entry name" value="CYT_DCMP_DEAMINASES_2"/>
    <property type="match status" value="1"/>
</dbReference>
<evidence type="ECO:0000259" key="16">
    <source>
        <dbReference type="PROSITE" id="PS51747"/>
    </source>
</evidence>
<feature type="binding site" evidence="14">
    <location>
        <position position="215"/>
    </location>
    <ligand>
        <name>substrate</name>
    </ligand>
</feature>
<dbReference type="GO" id="GO:0009231">
    <property type="term" value="P:riboflavin biosynthetic process"/>
    <property type="evidence" value="ECO:0007669"/>
    <property type="project" value="UniProtKB-UniPathway"/>
</dbReference>
<evidence type="ECO:0000256" key="6">
    <source>
        <dbReference type="ARBA" id="ARBA00022619"/>
    </source>
</evidence>
<feature type="binding site" evidence="14">
    <location>
        <position position="176"/>
    </location>
    <ligand>
        <name>substrate</name>
    </ligand>
</feature>
<dbReference type="Gene3D" id="3.40.140.10">
    <property type="entry name" value="Cytidine Deaminase, domain 2"/>
    <property type="match status" value="1"/>
</dbReference>
<dbReference type="InterPro" id="IPR024072">
    <property type="entry name" value="DHFR-like_dom_sf"/>
</dbReference>
<keyword evidence="10 12" id="KW-0560">Oxidoreductase</keyword>
<evidence type="ECO:0000256" key="11">
    <source>
        <dbReference type="ARBA" id="ARBA00023268"/>
    </source>
</evidence>
<accession>A0A194AGI4</accession>
<dbReference type="InterPro" id="IPR004794">
    <property type="entry name" value="Eubact_RibD"/>
</dbReference>
<comment type="similarity">
    <text evidence="4 12">In the N-terminal section; belongs to the cytidine and deoxycytidylate deaminase family.</text>
</comment>
<name>A0A194AGI4_9BACT</name>
<feature type="binding site" evidence="14">
    <location>
        <begin position="307"/>
        <end position="313"/>
    </location>
    <ligand>
        <name>NADP(+)</name>
        <dbReference type="ChEBI" id="CHEBI:58349"/>
    </ligand>
</feature>
<dbReference type="UniPathway" id="UPA00275">
    <property type="reaction ID" value="UER00401"/>
</dbReference>
<keyword evidence="12" id="KW-0378">Hydrolase</keyword>
<dbReference type="InterPro" id="IPR016193">
    <property type="entry name" value="Cytidine_deaminase-like"/>
</dbReference>
<dbReference type="InterPro" id="IPR002125">
    <property type="entry name" value="CMP_dCMP_dom"/>
</dbReference>
<comment type="caution">
    <text evidence="17">The sequence shown here is derived from an EMBL/GenBank/DDBJ whole genome shotgun (WGS) entry which is preliminary data.</text>
</comment>
<dbReference type="EC" id="3.5.4.26" evidence="12"/>
<feature type="binding site" evidence="15">
    <location>
        <position position="92"/>
    </location>
    <ligand>
        <name>Zn(2+)</name>
        <dbReference type="ChEBI" id="CHEBI:29105"/>
        <note>catalytic</note>
    </ligand>
</feature>
<evidence type="ECO:0000256" key="10">
    <source>
        <dbReference type="ARBA" id="ARBA00023002"/>
    </source>
</evidence>
<gene>
    <name evidence="17" type="ORF">DPF_0588</name>
</gene>
<comment type="similarity">
    <text evidence="5 12">In the C-terminal section; belongs to the HTP reductase family.</text>
</comment>
<dbReference type="Pfam" id="PF00383">
    <property type="entry name" value="dCMP_cyt_deam_1"/>
    <property type="match status" value="1"/>
</dbReference>
<dbReference type="PANTHER" id="PTHR38011:SF7">
    <property type="entry name" value="2,5-DIAMINO-6-RIBOSYLAMINO-4(3H)-PYRIMIDINONE 5'-PHOSPHATE REDUCTASE"/>
    <property type="match status" value="1"/>
</dbReference>
<comment type="cofactor">
    <cofactor evidence="12 15">
        <name>Zn(2+)</name>
        <dbReference type="ChEBI" id="CHEBI:29105"/>
    </cofactor>
    <text evidence="12 15">Binds 1 zinc ion.</text>
</comment>
<dbReference type="Gene3D" id="3.40.430.10">
    <property type="entry name" value="Dihydrofolate Reductase, subunit A"/>
    <property type="match status" value="1"/>
</dbReference>
<evidence type="ECO:0000256" key="1">
    <source>
        <dbReference type="ARBA" id="ARBA00002151"/>
    </source>
</evidence>
<dbReference type="CDD" id="cd01284">
    <property type="entry name" value="Riboflavin_deaminase-reductase"/>
    <property type="match status" value="1"/>
</dbReference>
<dbReference type="GO" id="GO:0008270">
    <property type="term" value="F:zinc ion binding"/>
    <property type="evidence" value="ECO:0007669"/>
    <property type="project" value="InterPro"/>
</dbReference>
<keyword evidence="11" id="KW-0511">Multifunctional enzyme</keyword>
<dbReference type="EMBL" id="BDFE01000008">
    <property type="protein sequence ID" value="GAU07889.1"/>
    <property type="molecule type" value="Genomic_DNA"/>
</dbReference>
<dbReference type="GO" id="GO:0008703">
    <property type="term" value="F:5-amino-6-(5-phosphoribosylamino)uracil reductase activity"/>
    <property type="evidence" value="ECO:0007669"/>
    <property type="project" value="UniProtKB-EC"/>
</dbReference>
<dbReference type="InterPro" id="IPR050765">
    <property type="entry name" value="Riboflavin_Biosynth_HTPR"/>
</dbReference>
<organism evidence="17 18">
    <name type="scientific">Desulfoplanes formicivorans</name>
    <dbReference type="NCBI Taxonomy" id="1592317"/>
    <lineage>
        <taxon>Bacteria</taxon>
        <taxon>Pseudomonadati</taxon>
        <taxon>Thermodesulfobacteriota</taxon>
        <taxon>Desulfovibrionia</taxon>
        <taxon>Desulfovibrionales</taxon>
        <taxon>Desulfoplanaceae</taxon>
        <taxon>Desulfoplanes</taxon>
    </lineage>
</organism>
<dbReference type="InterPro" id="IPR002734">
    <property type="entry name" value="RibDG_C"/>
</dbReference>
<dbReference type="GO" id="GO:0050661">
    <property type="term" value="F:NADP binding"/>
    <property type="evidence" value="ECO:0007669"/>
    <property type="project" value="InterPro"/>
</dbReference>
<dbReference type="InterPro" id="IPR011549">
    <property type="entry name" value="RibD_C"/>
</dbReference>
<evidence type="ECO:0000256" key="9">
    <source>
        <dbReference type="ARBA" id="ARBA00022857"/>
    </source>
</evidence>
<feature type="binding site" evidence="15">
    <location>
        <position position="83"/>
    </location>
    <ligand>
        <name>Zn(2+)</name>
        <dbReference type="ChEBI" id="CHEBI:29105"/>
        <note>catalytic</note>
    </ligand>
</feature>
<comment type="catalytic activity">
    <reaction evidence="12">
        <text>2,5-diamino-6-hydroxy-4-(5-phosphoribosylamino)-pyrimidine + H2O + H(+) = 5-amino-6-(5-phospho-D-ribosylamino)uracil + NH4(+)</text>
        <dbReference type="Rhea" id="RHEA:21868"/>
        <dbReference type="ChEBI" id="CHEBI:15377"/>
        <dbReference type="ChEBI" id="CHEBI:15378"/>
        <dbReference type="ChEBI" id="CHEBI:28938"/>
        <dbReference type="ChEBI" id="CHEBI:58453"/>
        <dbReference type="ChEBI" id="CHEBI:58614"/>
        <dbReference type="EC" id="3.5.4.26"/>
    </reaction>
</comment>
<sequence>MILDQTFKEQCMRKAIELALRGRGATAPNPCVGAVIVRDGLIVASGWHTRCGKPHAEIEALADARAKNVDLANCTLFVTLEPCNHTGKTPPCTRAIIQANIPHVVVGAMDPNPHVAGGGADFLRHRGVRVETGILERECLDLIADFTVWQTKRRPYSILKLATTLDGKIATRTGHSAWVSGEESRARVHALRAIAGAIIVGGETFRKDNPSLTCRQQGFDGPQPLAVIVTGHLPPTPEVFTLLTSRPQEVMFWTTAQEAGSDRGKRLQDLGCSILALPACQSGLDLQQGFVHLYRQCACHYVLCEGGGFLAMSLIRQHLADEINIYQAMKILGDNQGKACFSGRSITSMEKAVSLRLGQATRCGDDLFLRLWPS</sequence>
<evidence type="ECO:0000313" key="18">
    <source>
        <dbReference type="Proteomes" id="UP000095200"/>
    </source>
</evidence>
<dbReference type="SUPFAM" id="SSF53597">
    <property type="entry name" value="Dihydrofolate reductase-like"/>
    <property type="match status" value="1"/>
</dbReference>
<evidence type="ECO:0000256" key="13">
    <source>
        <dbReference type="PIRSR" id="PIRSR006769-1"/>
    </source>
</evidence>
<dbReference type="SUPFAM" id="SSF53927">
    <property type="entry name" value="Cytidine deaminase-like"/>
    <property type="match status" value="1"/>
</dbReference>
<dbReference type="PANTHER" id="PTHR38011">
    <property type="entry name" value="DIHYDROFOLATE REDUCTASE FAMILY PROTEIN (AFU_ORTHOLOGUE AFUA_8G06820)"/>
    <property type="match status" value="1"/>
</dbReference>
<evidence type="ECO:0000256" key="15">
    <source>
        <dbReference type="PIRSR" id="PIRSR006769-3"/>
    </source>
</evidence>
<dbReference type="RefSeq" id="WP_069857389.1">
    <property type="nucleotide sequence ID" value="NZ_BDFE01000008.1"/>
</dbReference>
<comment type="catalytic activity">
    <reaction evidence="12">
        <text>5-amino-6-(5-phospho-D-ribitylamino)uracil + NADP(+) = 5-amino-6-(5-phospho-D-ribosylamino)uracil + NADPH + H(+)</text>
        <dbReference type="Rhea" id="RHEA:17845"/>
        <dbReference type="ChEBI" id="CHEBI:15378"/>
        <dbReference type="ChEBI" id="CHEBI:57783"/>
        <dbReference type="ChEBI" id="CHEBI:58349"/>
        <dbReference type="ChEBI" id="CHEBI:58421"/>
        <dbReference type="ChEBI" id="CHEBI:58453"/>
        <dbReference type="EC" id="1.1.1.193"/>
    </reaction>
</comment>
<keyword evidence="18" id="KW-1185">Reference proteome</keyword>
<dbReference type="PROSITE" id="PS00903">
    <property type="entry name" value="CYT_DCMP_DEAMINASES_1"/>
    <property type="match status" value="1"/>
</dbReference>
<feature type="binding site" evidence="14">
    <location>
        <position position="192"/>
    </location>
    <ligand>
        <name>substrate</name>
    </ligand>
</feature>
<evidence type="ECO:0000256" key="3">
    <source>
        <dbReference type="ARBA" id="ARBA00004910"/>
    </source>
</evidence>
<dbReference type="Proteomes" id="UP000095200">
    <property type="component" value="Unassembled WGS sequence"/>
</dbReference>
<evidence type="ECO:0000256" key="5">
    <source>
        <dbReference type="ARBA" id="ARBA00007417"/>
    </source>
</evidence>
<dbReference type="InterPro" id="IPR016192">
    <property type="entry name" value="APOBEC/CMP_deaminase_Zn-bd"/>
</dbReference>
<feature type="binding site" evidence="14">
    <location>
        <position position="208"/>
    </location>
    <ligand>
        <name>NADP(+)</name>
        <dbReference type="ChEBI" id="CHEBI:58349"/>
    </ligand>
</feature>
<reference evidence="18" key="1">
    <citation type="submission" date="2016-06" db="EMBL/GenBank/DDBJ databases">
        <title>Draft genome sequence of Desulfoplanes formicivorans strain Pf12B.</title>
        <authorList>
            <person name="Watanabe M."/>
            <person name="Kojima H."/>
            <person name="Fukui M."/>
        </authorList>
    </citation>
    <scope>NUCLEOTIDE SEQUENCE [LARGE SCALE GENOMIC DNA]</scope>
    <source>
        <strain evidence="18">Pf12B</strain>
    </source>
</reference>
<keyword evidence="7 12" id="KW-0479">Metal-binding</keyword>
<feature type="binding site" evidence="14">
    <location>
        <position position="305"/>
    </location>
    <ligand>
        <name>substrate</name>
    </ligand>
</feature>
<comment type="function">
    <text evidence="1 12">Converts 2,5-diamino-6-(ribosylamino)-4(3h)-pyrimidinone 5'-phosphate into 5-amino-6-(ribosylamino)-2,4(1h,3h)-pyrimidinedione 5'-phosphate.</text>
</comment>